<comment type="similarity">
    <text evidence="1">Belongs to the transferase hexapeptide repeat family.</text>
</comment>
<dbReference type="SUPFAM" id="SSF51161">
    <property type="entry name" value="Trimeric LpxA-like enzymes"/>
    <property type="match status" value="1"/>
</dbReference>
<reference evidence="3" key="1">
    <citation type="submission" date="2023-07" db="EMBL/GenBank/DDBJ databases">
        <title>Marinomonas vulgaris A79, complete genome.</title>
        <authorList>
            <person name="Ying J.-J."/>
        </authorList>
    </citation>
    <scope>NUCLEOTIDE SEQUENCE [LARGE SCALE GENOMIC DNA]</scope>
    <source>
        <strain evidence="3">A79</strain>
    </source>
</reference>
<dbReference type="EMBL" id="JAGSSV010000011">
    <property type="protein sequence ID" value="MBR7889319.1"/>
    <property type="molecule type" value="Genomic_DNA"/>
</dbReference>
<dbReference type="CDD" id="cd03358">
    <property type="entry name" value="LbH_WxcM_N_like"/>
    <property type="match status" value="1"/>
</dbReference>
<dbReference type="Pfam" id="PF00132">
    <property type="entry name" value="Hexapep"/>
    <property type="match status" value="1"/>
</dbReference>
<protein>
    <recommendedName>
        <fullName evidence="4">N-acetyltransferase</fullName>
    </recommendedName>
</protein>
<dbReference type="InterPro" id="IPR001451">
    <property type="entry name" value="Hexapep"/>
</dbReference>
<accession>A0ABS5HE68</accession>
<comment type="caution">
    <text evidence="2">The sequence shown here is derived from an EMBL/GenBank/DDBJ whole genome shotgun (WGS) entry which is preliminary data.</text>
</comment>
<dbReference type="Gene3D" id="2.160.10.10">
    <property type="entry name" value="Hexapeptide repeat proteins"/>
    <property type="match status" value="1"/>
</dbReference>
<proteinExistence type="inferred from homology"/>
<dbReference type="InterPro" id="IPR011004">
    <property type="entry name" value="Trimer_LpxA-like_sf"/>
</dbReference>
<dbReference type="InterPro" id="IPR050179">
    <property type="entry name" value="Trans_hexapeptide_repeat"/>
</dbReference>
<dbReference type="PANTHER" id="PTHR43300">
    <property type="entry name" value="ACETYLTRANSFERASE"/>
    <property type="match status" value="1"/>
</dbReference>
<evidence type="ECO:0000313" key="2">
    <source>
        <dbReference type="EMBL" id="MBR7889319.1"/>
    </source>
</evidence>
<sequence>MIHQTAIISSNAKIGHNVTIGAFCIIHDDVELADNCVVGSYSELGLTTPLANVKQLTIGKGSIIRSHSVIYIGSIIGEGFSTGHHVTVRENSLIGNFVQLGSRGDIQGDCCIGNYTKMHADVHVGKFSNIGSYVWLFPEVLLTNDPTPPSENLQGVTIGDFAVLAAKVLVLPGVTIQKDTVVAASSVVKTDIPEGMLFSGNPGKVICNANILRCADNPKIKAYPWRKRFHRGYDENDVQQWLNENKQLNMAHKKV</sequence>
<gene>
    <name evidence="2" type="ORF">J9B83_10230</name>
</gene>
<name>A0ABS5HE68_9GAMM</name>
<evidence type="ECO:0000256" key="1">
    <source>
        <dbReference type="ARBA" id="ARBA00007274"/>
    </source>
</evidence>
<dbReference type="RefSeq" id="WP_211536661.1">
    <property type="nucleotide sequence ID" value="NZ_JAGSSV010000011.1"/>
</dbReference>
<organism evidence="2 3">
    <name type="scientific">Marinomonas vulgaris</name>
    <dbReference type="NCBI Taxonomy" id="2823372"/>
    <lineage>
        <taxon>Bacteria</taxon>
        <taxon>Pseudomonadati</taxon>
        <taxon>Pseudomonadota</taxon>
        <taxon>Gammaproteobacteria</taxon>
        <taxon>Oceanospirillales</taxon>
        <taxon>Oceanospirillaceae</taxon>
        <taxon>Marinomonas</taxon>
    </lineage>
</organism>
<evidence type="ECO:0000313" key="3">
    <source>
        <dbReference type="Proteomes" id="UP000679722"/>
    </source>
</evidence>
<evidence type="ECO:0008006" key="4">
    <source>
        <dbReference type="Google" id="ProtNLM"/>
    </source>
</evidence>
<dbReference type="PANTHER" id="PTHR43300:SF10">
    <property type="entry name" value="2,3,4,5-TETRAHYDROPYRIDINE-2,6-DICARBOXYLATE N-ACETYLTRANSFERASE"/>
    <property type="match status" value="1"/>
</dbReference>
<keyword evidence="3" id="KW-1185">Reference proteome</keyword>
<dbReference type="Proteomes" id="UP000679722">
    <property type="component" value="Unassembled WGS sequence"/>
</dbReference>